<dbReference type="KEGG" id="bmei:Spa11_02800"/>
<accession>A0A518K2V6</accession>
<dbReference type="InterPro" id="IPR013424">
    <property type="entry name" value="Ice-binding_C"/>
</dbReference>
<evidence type="ECO:0000256" key="1">
    <source>
        <dbReference type="SAM" id="SignalP"/>
    </source>
</evidence>
<dbReference type="PROSITE" id="PS00018">
    <property type="entry name" value="EF_HAND_1"/>
    <property type="match status" value="1"/>
</dbReference>
<dbReference type="RefSeq" id="WP_145105788.1">
    <property type="nucleotide sequence ID" value="NZ_CP036349.1"/>
</dbReference>
<feature type="chain" id="PRO_5022144044" description="Ice-binding protein C-terminal domain-containing protein" evidence="1">
    <location>
        <begin position="27"/>
        <end position="331"/>
    </location>
</feature>
<dbReference type="SUPFAM" id="SSF63446">
    <property type="entry name" value="Type I dockerin domain"/>
    <property type="match status" value="1"/>
</dbReference>
<name>A0A518K2V6_9BACT</name>
<dbReference type="AlphaFoldDB" id="A0A518K2V6"/>
<feature type="domain" description="Ice-binding protein C-terminal" evidence="2">
    <location>
        <begin position="306"/>
        <end position="329"/>
    </location>
</feature>
<evidence type="ECO:0000259" key="2">
    <source>
        <dbReference type="Pfam" id="PF07589"/>
    </source>
</evidence>
<dbReference type="InterPro" id="IPR002105">
    <property type="entry name" value="Dockerin_1_rpt"/>
</dbReference>
<keyword evidence="1" id="KW-0732">Signal</keyword>
<organism evidence="3 4">
    <name type="scientific">Botrimarina mediterranea</name>
    <dbReference type="NCBI Taxonomy" id="2528022"/>
    <lineage>
        <taxon>Bacteria</taxon>
        <taxon>Pseudomonadati</taxon>
        <taxon>Planctomycetota</taxon>
        <taxon>Planctomycetia</taxon>
        <taxon>Pirellulales</taxon>
        <taxon>Lacipirellulaceae</taxon>
        <taxon>Botrimarina</taxon>
    </lineage>
</organism>
<keyword evidence="4" id="KW-1185">Reference proteome</keyword>
<protein>
    <recommendedName>
        <fullName evidence="2">Ice-binding protein C-terminal domain-containing protein</fullName>
    </recommendedName>
</protein>
<dbReference type="InterPro" id="IPR018247">
    <property type="entry name" value="EF_Hand_1_Ca_BS"/>
</dbReference>
<reference evidence="3 4" key="1">
    <citation type="submission" date="2019-02" db="EMBL/GenBank/DDBJ databases">
        <title>Deep-cultivation of Planctomycetes and their phenomic and genomic characterization uncovers novel biology.</title>
        <authorList>
            <person name="Wiegand S."/>
            <person name="Jogler M."/>
            <person name="Boedeker C."/>
            <person name="Pinto D."/>
            <person name="Vollmers J."/>
            <person name="Rivas-Marin E."/>
            <person name="Kohn T."/>
            <person name="Peeters S.H."/>
            <person name="Heuer A."/>
            <person name="Rast P."/>
            <person name="Oberbeckmann S."/>
            <person name="Bunk B."/>
            <person name="Jeske O."/>
            <person name="Meyerdierks A."/>
            <person name="Storesund J.E."/>
            <person name="Kallscheuer N."/>
            <person name="Luecker S."/>
            <person name="Lage O.M."/>
            <person name="Pohl T."/>
            <person name="Merkel B.J."/>
            <person name="Hornburger P."/>
            <person name="Mueller R.-W."/>
            <person name="Bruemmer F."/>
            <person name="Labrenz M."/>
            <person name="Spormann A.M."/>
            <person name="Op den Camp H."/>
            <person name="Overmann J."/>
            <person name="Amann R."/>
            <person name="Jetten M.S.M."/>
            <person name="Mascher T."/>
            <person name="Medema M.H."/>
            <person name="Devos D.P."/>
            <person name="Kaster A.-K."/>
            <person name="Ovreas L."/>
            <person name="Rohde M."/>
            <person name="Galperin M.Y."/>
            <person name="Jogler C."/>
        </authorList>
    </citation>
    <scope>NUCLEOTIDE SEQUENCE [LARGE SCALE GENOMIC DNA]</scope>
    <source>
        <strain evidence="3 4">Spa11</strain>
    </source>
</reference>
<dbReference type="EMBL" id="CP036349">
    <property type="protein sequence ID" value="QDV72109.1"/>
    <property type="molecule type" value="Genomic_DNA"/>
</dbReference>
<gene>
    <name evidence="3" type="ORF">Spa11_02800</name>
</gene>
<evidence type="ECO:0000313" key="3">
    <source>
        <dbReference type="EMBL" id="QDV72109.1"/>
    </source>
</evidence>
<dbReference type="GO" id="GO:0000272">
    <property type="term" value="P:polysaccharide catabolic process"/>
    <property type="evidence" value="ECO:0007669"/>
    <property type="project" value="InterPro"/>
</dbReference>
<dbReference type="InterPro" id="IPR036439">
    <property type="entry name" value="Dockerin_dom_sf"/>
</dbReference>
<evidence type="ECO:0000313" key="4">
    <source>
        <dbReference type="Proteomes" id="UP000316426"/>
    </source>
</evidence>
<dbReference type="Pfam" id="PF07589">
    <property type="entry name" value="PEP-CTERM"/>
    <property type="match status" value="1"/>
</dbReference>
<sequence precursor="true">MSLGPLSLRNVAVAVMASTACATALAQKPVTYVDADSLGPILTPGEQTDRSTGNTAQLFGAGFDDWVVRDNGVGGDVYQFMSSNGVDPTELVTTITGLTPGVEYNFYAFFWEGAGGTGNWYLDASLQGPGAADSAFTNYSVADLNNATGPVYEAAELPFSNYDDINTTNEYVASNPGVFYTNDLNPGFSNDQTRTNGVPSDLDLLSARVGTAVAPGSGQIDIYIRNLTAGNRVWYDGVGYQEAGGVTGDTNGDGQVNIADYNEIASRIGGPAVTPGSLGDVFGDGVIDLKDFSVWQQNRTDGATSAVPEPAALLVAGLAVVGAATRSRRAG</sequence>
<dbReference type="Gene3D" id="1.10.1330.10">
    <property type="entry name" value="Dockerin domain"/>
    <property type="match status" value="1"/>
</dbReference>
<dbReference type="GO" id="GO:0004553">
    <property type="term" value="F:hydrolase activity, hydrolyzing O-glycosyl compounds"/>
    <property type="evidence" value="ECO:0007669"/>
    <property type="project" value="InterPro"/>
</dbReference>
<dbReference type="Proteomes" id="UP000316426">
    <property type="component" value="Chromosome"/>
</dbReference>
<proteinExistence type="predicted"/>
<dbReference type="Pfam" id="PF00404">
    <property type="entry name" value="Dockerin_1"/>
    <property type="match status" value="1"/>
</dbReference>
<feature type="signal peptide" evidence="1">
    <location>
        <begin position="1"/>
        <end position="26"/>
    </location>
</feature>